<dbReference type="AlphaFoldDB" id="A0A928ZVR0"/>
<dbReference type="GO" id="GO:0005886">
    <property type="term" value="C:plasma membrane"/>
    <property type="evidence" value="ECO:0007669"/>
    <property type="project" value="UniProtKB-SubCell"/>
</dbReference>
<dbReference type="RefSeq" id="WP_193994287.1">
    <property type="nucleotide sequence ID" value="NZ_JADEXP010000160.1"/>
</dbReference>
<dbReference type="InterPro" id="IPR005311">
    <property type="entry name" value="PBP_dimer"/>
</dbReference>
<evidence type="ECO:0000256" key="1">
    <source>
        <dbReference type="ARBA" id="ARBA00004167"/>
    </source>
</evidence>
<accession>A0A928ZVR0</accession>
<dbReference type="Gene3D" id="3.40.710.10">
    <property type="entry name" value="DD-peptidase/beta-lactamase superfamily"/>
    <property type="match status" value="1"/>
</dbReference>
<keyword evidence="11 14" id="KW-1133">Transmembrane helix</keyword>
<reference evidence="17" key="1">
    <citation type="submission" date="2020-10" db="EMBL/GenBank/DDBJ databases">
        <authorList>
            <person name="Castelo-Branco R."/>
            <person name="Eusebio N."/>
            <person name="Adriana R."/>
            <person name="Vieira A."/>
            <person name="Brugerolle De Fraissinette N."/>
            <person name="Rezende De Castro R."/>
            <person name="Schneider M.P."/>
            <person name="Vasconcelos V."/>
            <person name="Leao P.N."/>
        </authorList>
    </citation>
    <scope>NUCLEOTIDE SEQUENCE</scope>
    <source>
        <strain evidence="17">LEGE 11479</strain>
    </source>
</reference>
<dbReference type="Proteomes" id="UP000615026">
    <property type="component" value="Unassembled WGS sequence"/>
</dbReference>
<dbReference type="Gene3D" id="3.90.1310.10">
    <property type="entry name" value="Penicillin-binding protein 2a (Domain 2)"/>
    <property type="match status" value="1"/>
</dbReference>
<dbReference type="SUPFAM" id="SSF56519">
    <property type="entry name" value="Penicillin binding protein dimerisation domain"/>
    <property type="match status" value="1"/>
</dbReference>
<name>A0A928ZVR0_LEPEC</name>
<comment type="subcellular location">
    <subcellularLocation>
        <location evidence="2">Cell membrane</location>
    </subcellularLocation>
    <subcellularLocation>
        <location evidence="1">Membrane</location>
        <topology evidence="1">Single-pass membrane protein</topology>
    </subcellularLocation>
</comment>
<keyword evidence="9" id="KW-0133">Cell shape</keyword>
<dbReference type="GO" id="GO:0008658">
    <property type="term" value="F:penicillin binding"/>
    <property type="evidence" value="ECO:0007669"/>
    <property type="project" value="InterPro"/>
</dbReference>
<dbReference type="Gene3D" id="3.30.1390.30">
    <property type="entry name" value="Penicillin-binding protein 2a, domain 3"/>
    <property type="match status" value="1"/>
</dbReference>
<keyword evidence="7 14" id="KW-0812">Transmembrane</keyword>
<organism evidence="17 18">
    <name type="scientific">Leptolyngbya cf. ectocarpi LEGE 11479</name>
    <dbReference type="NCBI Taxonomy" id="1828722"/>
    <lineage>
        <taxon>Bacteria</taxon>
        <taxon>Bacillati</taxon>
        <taxon>Cyanobacteriota</taxon>
        <taxon>Cyanophyceae</taxon>
        <taxon>Leptolyngbyales</taxon>
        <taxon>Leptolyngbyaceae</taxon>
        <taxon>Leptolyngbya group</taxon>
        <taxon>Leptolyngbya</taxon>
    </lineage>
</organism>
<evidence type="ECO:0000313" key="17">
    <source>
        <dbReference type="EMBL" id="MBE9068339.1"/>
    </source>
</evidence>
<dbReference type="InterPro" id="IPR012338">
    <property type="entry name" value="Beta-lactam/transpept-like"/>
</dbReference>
<dbReference type="InterPro" id="IPR036138">
    <property type="entry name" value="PBP_dimer_sf"/>
</dbReference>
<dbReference type="GO" id="GO:0071972">
    <property type="term" value="F:peptidoglycan L,D-transpeptidase activity"/>
    <property type="evidence" value="ECO:0007669"/>
    <property type="project" value="TreeGrafter"/>
</dbReference>
<keyword evidence="13" id="KW-0961">Cell wall biogenesis/degradation</keyword>
<proteinExistence type="inferred from homology"/>
<evidence type="ECO:0000256" key="14">
    <source>
        <dbReference type="SAM" id="Phobius"/>
    </source>
</evidence>
<evidence type="ECO:0000259" key="16">
    <source>
        <dbReference type="Pfam" id="PF03717"/>
    </source>
</evidence>
<dbReference type="GO" id="GO:0071555">
    <property type="term" value="P:cell wall organization"/>
    <property type="evidence" value="ECO:0007669"/>
    <property type="project" value="UniProtKB-KW"/>
</dbReference>
<evidence type="ECO:0000256" key="2">
    <source>
        <dbReference type="ARBA" id="ARBA00004236"/>
    </source>
</evidence>
<dbReference type="InterPro" id="IPR050515">
    <property type="entry name" value="Beta-lactam/transpept"/>
</dbReference>
<protein>
    <submittedName>
        <fullName evidence="17">Penicillin-binding protein 2</fullName>
        <ecNumber evidence="17">3.4.16.4</ecNumber>
    </submittedName>
</protein>
<evidence type="ECO:0000256" key="6">
    <source>
        <dbReference type="ARBA" id="ARBA00022670"/>
    </source>
</evidence>
<dbReference type="EMBL" id="JADEXP010000160">
    <property type="protein sequence ID" value="MBE9068339.1"/>
    <property type="molecule type" value="Genomic_DNA"/>
</dbReference>
<dbReference type="GO" id="GO:0008360">
    <property type="term" value="P:regulation of cell shape"/>
    <property type="evidence" value="ECO:0007669"/>
    <property type="project" value="UniProtKB-KW"/>
</dbReference>
<keyword evidence="4" id="KW-1003">Cell membrane</keyword>
<evidence type="ECO:0000256" key="12">
    <source>
        <dbReference type="ARBA" id="ARBA00023136"/>
    </source>
</evidence>
<evidence type="ECO:0000256" key="7">
    <source>
        <dbReference type="ARBA" id="ARBA00022692"/>
    </source>
</evidence>
<evidence type="ECO:0000256" key="3">
    <source>
        <dbReference type="ARBA" id="ARBA00007171"/>
    </source>
</evidence>
<comment type="caution">
    <text evidence="17">The sequence shown here is derived from an EMBL/GenBank/DDBJ whole genome shotgun (WGS) entry which is preliminary data.</text>
</comment>
<dbReference type="Pfam" id="PF00905">
    <property type="entry name" value="Transpeptidase"/>
    <property type="match status" value="1"/>
</dbReference>
<feature type="domain" description="Penicillin-binding protein dimerisation" evidence="16">
    <location>
        <begin position="71"/>
        <end position="241"/>
    </location>
</feature>
<evidence type="ECO:0000256" key="9">
    <source>
        <dbReference type="ARBA" id="ARBA00022960"/>
    </source>
</evidence>
<dbReference type="NCBIfam" id="TIGR03423">
    <property type="entry name" value="pbp2_mrdA"/>
    <property type="match status" value="1"/>
</dbReference>
<keyword evidence="17" id="KW-0121">Carboxypeptidase</keyword>
<evidence type="ECO:0000256" key="10">
    <source>
        <dbReference type="ARBA" id="ARBA00022984"/>
    </source>
</evidence>
<evidence type="ECO:0000256" key="8">
    <source>
        <dbReference type="ARBA" id="ARBA00022801"/>
    </source>
</evidence>
<keyword evidence="10" id="KW-0573">Peptidoglycan synthesis</keyword>
<keyword evidence="18" id="KW-1185">Reference proteome</keyword>
<evidence type="ECO:0000256" key="5">
    <source>
        <dbReference type="ARBA" id="ARBA00022519"/>
    </source>
</evidence>
<evidence type="ECO:0000313" key="18">
    <source>
        <dbReference type="Proteomes" id="UP000615026"/>
    </source>
</evidence>
<comment type="similarity">
    <text evidence="3">Belongs to the transpeptidase family.</text>
</comment>
<dbReference type="GO" id="GO:0009252">
    <property type="term" value="P:peptidoglycan biosynthetic process"/>
    <property type="evidence" value="ECO:0007669"/>
    <property type="project" value="UniProtKB-KW"/>
</dbReference>
<evidence type="ECO:0000256" key="11">
    <source>
        <dbReference type="ARBA" id="ARBA00022989"/>
    </source>
</evidence>
<keyword evidence="8 17" id="KW-0378">Hydrolase</keyword>
<dbReference type="InterPro" id="IPR001460">
    <property type="entry name" value="PCN-bd_Tpept"/>
</dbReference>
<dbReference type="GO" id="GO:0006508">
    <property type="term" value="P:proteolysis"/>
    <property type="evidence" value="ECO:0007669"/>
    <property type="project" value="UniProtKB-KW"/>
</dbReference>
<gene>
    <name evidence="17" type="primary">mrdA</name>
    <name evidence="17" type="ORF">IQ260_16935</name>
</gene>
<evidence type="ECO:0000256" key="13">
    <source>
        <dbReference type="ARBA" id="ARBA00023316"/>
    </source>
</evidence>
<keyword evidence="12 14" id="KW-0472">Membrane</keyword>
<dbReference type="PANTHER" id="PTHR30627:SF2">
    <property type="entry name" value="PEPTIDOGLYCAN D,D-TRANSPEPTIDASE MRDA"/>
    <property type="match status" value="1"/>
</dbReference>
<sequence>MAFFQYSSTATIEKKGGRTVGRQYQSVIMMIVLSLVMLGGIGSRLFYLQLVEGDRNRKLAEENRILLLPRRPARGTMFDRNGKILAGSRLSHTVSIWPIALPVDQRDQVVQRLAQLLEIPEDEIQQRIETAGYESTQSIAIARGLSPAQTTALAEYSPELPGVRVEAEAIRNYPNGDLAAHVIGYTGEIDEEEFDQLAEADEDYRLGDIIGKMGSEKSFESMLRGVWGGQQVEVDSAGNVLSIMGEKPPESGQNIRLTLDLELQKVAEKALGDTIGAIVAMDPRDGAILAMVSRPTFDPNIFSTRITQAQWEQLNSRGNPFLNRSLQAYPPASTFKIITTTAAIESGTFPATTVLPTYPNINAGGILFWDWNNAGFGPLGFAGALKWSSDTFFYQVGMRMGHEPLIEWMRNYGLGAKTGIELVTEESPGLVPDEAWKQETFEEEWYLGDTINMTIGQGYMQVTPLQTAVMFAVAANGGYRVTPHLLLDGAETKQWKTSLGMQPETVKVVQDGLRQVITSGTATSLNVATIPNAAGKTGTAEAPPFENHTWFGAYAPFDDPEILVVSFGEHSGGGGGSFAAPMAKQVLEAYFSKIKQQKGPTPPPKASAG</sequence>
<dbReference type="GO" id="GO:0009002">
    <property type="term" value="F:serine-type D-Ala-D-Ala carboxypeptidase activity"/>
    <property type="evidence" value="ECO:0007669"/>
    <property type="project" value="UniProtKB-EC"/>
</dbReference>
<evidence type="ECO:0000256" key="4">
    <source>
        <dbReference type="ARBA" id="ARBA00022475"/>
    </source>
</evidence>
<feature type="transmembrane region" description="Helical" evidence="14">
    <location>
        <begin position="27"/>
        <end position="47"/>
    </location>
</feature>
<dbReference type="InterPro" id="IPR017790">
    <property type="entry name" value="Penicillin-binding_protein_2"/>
</dbReference>
<feature type="domain" description="Penicillin-binding protein transpeptidase" evidence="15">
    <location>
        <begin position="276"/>
        <end position="588"/>
    </location>
</feature>
<keyword evidence="5" id="KW-0997">Cell inner membrane</keyword>
<evidence type="ECO:0000259" key="15">
    <source>
        <dbReference type="Pfam" id="PF00905"/>
    </source>
</evidence>
<dbReference type="EC" id="3.4.16.4" evidence="17"/>
<dbReference type="PANTHER" id="PTHR30627">
    <property type="entry name" value="PEPTIDOGLYCAN D,D-TRANSPEPTIDASE"/>
    <property type="match status" value="1"/>
</dbReference>
<dbReference type="Pfam" id="PF03717">
    <property type="entry name" value="PBP_dimer"/>
    <property type="match status" value="1"/>
</dbReference>
<dbReference type="SUPFAM" id="SSF56601">
    <property type="entry name" value="beta-lactamase/transpeptidase-like"/>
    <property type="match status" value="1"/>
</dbReference>
<keyword evidence="6" id="KW-0645">Protease</keyword>